<dbReference type="AlphaFoldDB" id="A0A8H3XMT5"/>
<accession>A0A8H3XMT5</accession>
<organism evidence="1 2">
    <name type="scientific">Gigaspora margarita</name>
    <dbReference type="NCBI Taxonomy" id="4874"/>
    <lineage>
        <taxon>Eukaryota</taxon>
        <taxon>Fungi</taxon>
        <taxon>Fungi incertae sedis</taxon>
        <taxon>Mucoromycota</taxon>
        <taxon>Glomeromycotina</taxon>
        <taxon>Glomeromycetes</taxon>
        <taxon>Diversisporales</taxon>
        <taxon>Gigasporaceae</taxon>
        <taxon>Gigaspora</taxon>
    </lineage>
</organism>
<proteinExistence type="predicted"/>
<dbReference type="OrthoDB" id="2439925at2759"/>
<reference evidence="1 2" key="1">
    <citation type="journal article" date="2019" name="Environ. Microbiol.">
        <title>At the nexus of three kingdoms: the genome of the mycorrhizal fungus Gigaspora margarita provides insights into plant, endobacterial and fungal interactions.</title>
        <authorList>
            <person name="Venice F."/>
            <person name="Ghignone S."/>
            <person name="Salvioli di Fossalunga A."/>
            <person name="Amselem J."/>
            <person name="Novero M."/>
            <person name="Xianan X."/>
            <person name="Sedzielewska Toro K."/>
            <person name="Morin E."/>
            <person name="Lipzen A."/>
            <person name="Grigoriev I.V."/>
            <person name="Henrissat B."/>
            <person name="Martin F.M."/>
            <person name="Bonfante P."/>
        </authorList>
    </citation>
    <scope>NUCLEOTIDE SEQUENCE [LARGE SCALE GENOMIC DNA]</scope>
    <source>
        <strain evidence="1 2">BEG34</strain>
    </source>
</reference>
<name>A0A8H3XMT5_GIGMA</name>
<comment type="caution">
    <text evidence="1">The sequence shown here is derived from an EMBL/GenBank/DDBJ whole genome shotgun (WGS) entry which is preliminary data.</text>
</comment>
<gene>
    <name evidence="1" type="ORF">F8M41_024847</name>
</gene>
<dbReference type="Proteomes" id="UP000439903">
    <property type="component" value="Unassembled WGS sequence"/>
</dbReference>
<dbReference type="EMBL" id="WTPW01000863">
    <property type="protein sequence ID" value="KAF0473757.1"/>
    <property type="molecule type" value="Genomic_DNA"/>
</dbReference>
<evidence type="ECO:0000313" key="2">
    <source>
        <dbReference type="Proteomes" id="UP000439903"/>
    </source>
</evidence>
<keyword evidence="2" id="KW-1185">Reference proteome</keyword>
<evidence type="ECO:0000313" key="1">
    <source>
        <dbReference type="EMBL" id="KAF0473757.1"/>
    </source>
</evidence>
<sequence length="90" mass="10634">MDNYCSRLENPEENWVTNQNNQEFIYDYLVTTKVKSLLENQIIENKKGDIEYILPEDKEDESQKIPEVKPLKQSPCVIFDNLNEEIKLAI</sequence>
<protein>
    <submittedName>
        <fullName evidence="1">Uncharacterized protein</fullName>
    </submittedName>
</protein>